<organism evidence="4 5">
    <name type="scientific">Prorocentrum cordatum</name>
    <dbReference type="NCBI Taxonomy" id="2364126"/>
    <lineage>
        <taxon>Eukaryota</taxon>
        <taxon>Sar</taxon>
        <taxon>Alveolata</taxon>
        <taxon>Dinophyceae</taxon>
        <taxon>Prorocentrales</taxon>
        <taxon>Prorocentraceae</taxon>
        <taxon>Prorocentrum</taxon>
    </lineage>
</organism>
<name>A0ABN9WVA1_9DINO</name>
<keyword evidence="2" id="KW-0547">Nucleotide-binding</keyword>
<dbReference type="PANTHER" id="PTHR47958">
    <property type="entry name" value="ATP-DEPENDENT RNA HELICASE DBP3"/>
    <property type="match status" value="1"/>
</dbReference>
<dbReference type="InterPro" id="IPR014001">
    <property type="entry name" value="Helicase_ATP-bd"/>
</dbReference>
<sequence>MSKQKQFKEIKAGSEVVIATPGRMIDIVRMKGCTLRRCTFLVLDEADRMLHMGFEHQLRSLVQNVRPNRQEDDDERMAR</sequence>
<comment type="caution">
    <text evidence="4">The sequence shown here is derived from an EMBL/GenBank/DDBJ whole genome shotgun (WGS) entry which is preliminary data.</text>
</comment>
<evidence type="ECO:0000313" key="4">
    <source>
        <dbReference type="EMBL" id="CAK0890724.1"/>
    </source>
</evidence>
<keyword evidence="2" id="KW-0347">Helicase</keyword>
<keyword evidence="5" id="KW-1185">Reference proteome</keyword>
<reference evidence="4" key="1">
    <citation type="submission" date="2023-10" db="EMBL/GenBank/DDBJ databases">
        <authorList>
            <person name="Chen Y."/>
            <person name="Shah S."/>
            <person name="Dougan E. K."/>
            <person name="Thang M."/>
            <person name="Chan C."/>
        </authorList>
    </citation>
    <scope>NUCLEOTIDE SEQUENCE [LARGE SCALE GENOMIC DNA]</scope>
</reference>
<keyword evidence="2" id="KW-0067">ATP-binding</keyword>
<gene>
    <name evidence="4" type="ORF">PCOR1329_LOCUS70839</name>
</gene>
<dbReference type="Pfam" id="PF00270">
    <property type="entry name" value="DEAD"/>
    <property type="match status" value="1"/>
</dbReference>
<dbReference type="InterPro" id="IPR011545">
    <property type="entry name" value="DEAD/DEAH_box_helicase_dom"/>
</dbReference>
<feature type="domain" description="Helicase ATP-binding" evidence="3">
    <location>
        <begin position="1"/>
        <end position="70"/>
    </location>
</feature>
<keyword evidence="1" id="KW-0378">Hydrolase</keyword>
<evidence type="ECO:0000256" key="2">
    <source>
        <dbReference type="ARBA" id="ARBA00022806"/>
    </source>
</evidence>
<dbReference type="Gene3D" id="3.40.50.300">
    <property type="entry name" value="P-loop containing nucleotide triphosphate hydrolases"/>
    <property type="match status" value="1"/>
</dbReference>
<dbReference type="InterPro" id="IPR000629">
    <property type="entry name" value="RNA-helicase_DEAD-box_CS"/>
</dbReference>
<evidence type="ECO:0000256" key="1">
    <source>
        <dbReference type="ARBA" id="ARBA00022801"/>
    </source>
</evidence>
<protein>
    <recommendedName>
        <fullName evidence="3">Helicase ATP-binding domain-containing protein</fullName>
    </recommendedName>
</protein>
<dbReference type="EMBL" id="CAUYUJ010019383">
    <property type="protein sequence ID" value="CAK0890724.1"/>
    <property type="molecule type" value="Genomic_DNA"/>
</dbReference>
<dbReference type="SUPFAM" id="SSF52540">
    <property type="entry name" value="P-loop containing nucleoside triphosphate hydrolases"/>
    <property type="match status" value="1"/>
</dbReference>
<dbReference type="PROSITE" id="PS00039">
    <property type="entry name" value="DEAD_ATP_HELICASE"/>
    <property type="match status" value="1"/>
</dbReference>
<dbReference type="InterPro" id="IPR027417">
    <property type="entry name" value="P-loop_NTPase"/>
</dbReference>
<evidence type="ECO:0000259" key="3">
    <source>
        <dbReference type="PROSITE" id="PS51192"/>
    </source>
</evidence>
<accession>A0ABN9WVA1</accession>
<proteinExistence type="predicted"/>
<dbReference type="PROSITE" id="PS51192">
    <property type="entry name" value="HELICASE_ATP_BIND_1"/>
    <property type="match status" value="1"/>
</dbReference>
<dbReference type="Proteomes" id="UP001189429">
    <property type="component" value="Unassembled WGS sequence"/>
</dbReference>
<evidence type="ECO:0000313" key="5">
    <source>
        <dbReference type="Proteomes" id="UP001189429"/>
    </source>
</evidence>